<evidence type="ECO:0000256" key="1">
    <source>
        <dbReference type="ARBA" id="ARBA00022679"/>
    </source>
</evidence>
<evidence type="ECO:0000313" key="7">
    <source>
        <dbReference type="Proteomes" id="UP000650467"/>
    </source>
</evidence>
<dbReference type="GO" id="GO:0000045">
    <property type="term" value="P:autophagosome assembly"/>
    <property type="evidence" value="ECO:0007669"/>
    <property type="project" value="TreeGrafter"/>
</dbReference>
<comment type="caution">
    <text evidence="6">The sequence shown here is derived from an EMBL/GenBank/DDBJ whole genome shotgun (WGS) entry which is preliminary data.</text>
</comment>
<dbReference type="InterPro" id="IPR008271">
    <property type="entry name" value="Ser/Thr_kinase_AS"/>
</dbReference>
<gene>
    <name evidence="6" type="ORF">HXX76_011287</name>
</gene>
<dbReference type="GO" id="GO:0000407">
    <property type="term" value="C:phagophore assembly site"/>
    <property type="evidence" value="ECO:0007669"/>
    <property type="project" value="TreeGrafter"/>
</dbReference>
<feature type="domain" description="Protein kinase" evidence="5">
    <location>
        <begin position="1"/>
        <end position="153"/>
    </location>
</feature>
<protein>
    <recommendedName>
        <fullName evidence="5">Protein kinase domain-containing protein</fullName>
    </recommendedName>
</protein>
<proteinExistence type="predicted"/>
<dbReference type="PROSITE" id="PS00108">
    <property type="entry name" value="PROTEIN_KINASE_ST"/>
    <property type="match status" value="1"/>
</dbReference>
<dbReference type="Proteomes" id="UP000650467">
    <property type="component" value="Unassembled WGS sequence"/>
</dbReference>
<dbReference type="EMBL" id="JAEHOC010000032">
    <property type="protein sequence ID" value="KAG2429045.1"/>
    <property type="molecule type" value="Genomic_DNA"/>
</dbReference>
<dbReference type="GO" id="GO:0005829">
    <property type="term" value="C:cytosol"/>
    <property type="evidence" value="ECO:0007669"/>
    <property type="project" value="TreeGrafter"/>
</dbReference>
<dbReference type="SUPFAM" id="SSF56112">
    <property type="entry name" value="Protein kinase-like (PK-like)"/>
    <property type="match status" value="1"/>
</dbReference>
<evidence type="ECO:0000313" key="6">
    <source>
        <dbReference type="EMBL" id="KAG2429045.1"/>
    </source>
</evidence>
<evidence type="ECO:0000256" key="4">
    <source>
        <dbReference type="ARBA" id="ARBA00022840"/>
    </source>
</evidence>
<evidence type="ECO:0000256" key="3">
    <source>
        <dbReference type="ARBA" id="ARBA00022777"/>
    </source>
</evidence>
<dbReference type="GO" id="GO:0016020">
    <property type="term" value="C:membrane"/>
    <property type="evidence" value="ECO:0007669"/>
    <property type="project" value="TreeGrafter"/>
</dbReference>
<reference evidence="6" key="1">
    <citation type="journal article" date="2020" name="bioRxiv">
        <title>Comparative genomics of Chlamydomonas.</title>
        <authorList>
            <person name="Craig R.J."/>
            <person name="Hasan A.R."/>
            <person name="Ness R.W."/>
            <person name="Keightley P.D."/>
        </authorList>
    </citation>
    <scope>NUCLEOTIDE SEQUENCE</scope>
    <source>
        <strain evidence="6">SAG 7.73</strain>
    </source>
</reference>
<dbReference type="GO" id="GO:0005776">
    <property type="term" value="C:autophagosome"/>
    <property type="evidence" value="ECO:0007669"/>
    <property type="project" value="TreeGrafter"/>
</dbReference>
<sequence length="153" mass="16535">MHPAAGQQDVSYYVDNGVFVRRLGKGGFGRADLCSITSPHDGSSQLVPHHLVMEYVPGGNLDKYMDYLALENCDRKGTLMSYKKLRKLAAHMLEALALLHSKGVCHCDLKPDNILLGEDEDGGMQFKLADFGVAQVCAGSEVTSGVSCTELTS</sequence>
<name>A0A835SYD8_CHLIN</name>
<keyword evidence="4" id="KW-0067">ATP-binding</keyword>
<dbReference type="PANTHER" id="PTHR24348">
    <property type="entry name" value="SERINE/THREONINE-PROTEIN KINASE UNC-51-RELATED"/>
    <property type="match status" value="1"/>
</dbReference>
<dbReference type="PROSITE" id="PS50011">
    <property type="entry name" value="PROTEIN_KINASE_DOM"/>
    <property type="match status" value="1"/>
</dbReference>
<dbReference type="AlphaFoldDB" id="A0A835SYD8"/>
<dbReference type="Gene3D" id="1.10.510.10">
    <property type="entry name" value="Transferase(Phosphotransferase) domain 1"/>
    <property type="match status" value="1"/>
</dbReference>
<dbReference type="GO" id="GO:0004674">
    <property type="term" value="F:protein serine/threonine kinase activity"/>
    <property type="evidence" value="ECO:0007669"/>
    <property type="project" value="InterPro"/>
</dbReference>
<dbReference type="OrthoDB" id="25592at2759"/>
<evidence type="ECO:0000259" key="5">
    <source>
        <dbReference type="PROSITE" id="PS50011"/>
    </source>
</evidence>
<dbReference type="GO" id="GO:0005524">
    <property type="term" value="F:ATP binding"/>
    <property type="evidence" value="ECO:0007669"/>
    <property type="project" value="UniProtKB-KW"/>
</dbReference>
<keyword evidence="2" id="KW-0547">Nucleotide-binding</keyword>
<keyword evidence="7" id="KW-1185">Reference proteome</keyword>
<organism evidence="6 7">
    <name type="scientific">Chlamydomonas incerta</name>
    <dbReference type="NCBI Taxonomy" id="51695"/>
    <lineage>
        <taxon>Eukaryota</taxon>
        <taxon>Viridiplantae</taxon>
        <taxon>Chlorophyta</taxon>
        <taxon>core chlorophytes</taxon>
        <taxon>Chlorophyceae</taxon>
        <taxon>CS clade</taxon>
        <taxon>Chlamydomonadales</taxon>
        <taxon>Chlamydomonadaceae</taxon>
        <taxon>Chlamydomonas</taxon>
    </lineage>
</organism>
<evidence type="ECO:0000256" key="2">
    <source>
        <dbReference type="ARBA" id="ARBA00022741"/>
    </source>
</evidence>
<dbReference type="InterPro" id="IPR000719">
    <property type="entry name" value="Prot_kinase_dom"/>
</dbReference>
<accession>A0A835SYD8</accession>
<dbReference type="Pfam" id="PF00069">
    <property type="entry name" value="Pkinase"/>
    <property type="match status" value="1"/>
</dbReference>
<keyword evidence="1" id="KW-0808">Transferase</keyword>
<dbReference type="InterPro" id="IPR011009">
    <property type="entry name" value="Kinase-like_dom_sf"/>
</dbReference>
<dbReference type="GO" id="GO:0010506">
    <property type="term" value="P:regulation of autophagy"/>
    <property type="evidence" value="ECO:0007669"/>
    <property type="project" value="InterPro"/>
</dbReference>
<keyword evidence="3" id="KW-0418">Kinase</keyword>
<dbReference type="InterPro" id="IPR045269">
    <property type="entry name" value="Atg1-like"/>
</dbReference>
<dbReference type="PANTHER" id="PTHR24348:SF22">
    <property type="entry name" value="NON-SPECIFIC SERINE_THREONINE PROTEIN KINASE"/>
    <property type="match status" value="1"/>
</dbReference>